<proteinExistence type="predicted"/>
<sequence>MENDKEIKYQKVKLRFLYVSIILVLIIISLISLFFYRNVNAWLFLSFAGTAISIVLSVIAILITLIDVAGQRQQISDISESAKALAKSSETLKQSIKDYQNDKDEIRHIINSTLKESIGDKLEEQAKVFINMLEGLKTESNGNEKLEESIKDIKNMLIKSTEIGKTKVTNKDFKSNINSALYDPKLGLYKKK</sequence>
<evidence type="ECO:0000313" key="2">
    <source>
        <dbReference type="EMBL" id="PPJ69404.1"/>
    </source>
</evidence>
<dbReference type="AlphaFoldDB" id="A0A7Z1MYJ8"/>
<keyword evidence="1" id="KW-1133">Transmembrane helix</keyword>
<keyword evidence="1" id="KW-0472">Membrane</keyword>
<gene>
    <name evidence="2" type="ORF">CV019_14045</name>
</gene>
<dbReference type="RefSeq" id="WP_104411296.1">
    <property type="nucleotide sequence ID" value="NZ_PGWX01000550.1"/>
</dbReference>
<dbReference type="EMBL" id="PGWX01000550">
    <property type="protein sequence ID" value="PPJ69404.1"/>
    <property type="molecule type" value="Genomic_DNA"/>
</dbReference>
<feature type="transmembrane region" description="Helical" evidence="1">
    <location>
        <begin position="42"/>
        <end position="66"/>
    </location>
</feature>
<protein>
    <submittedName>
        <fullName evidence="2">Uncharacterized protein</fullName>
    </submittedName>
</protein>
<evidence type="ECO:0000256" key="1">
    <source>
        <dbReference type="SAM" id="Phobius"/>
    </source>
</evidence>
<comment type="caution">
    <text evidence="2">The sequence shown here is derived from an EMBL/GenBank/DDBJ whole genome shotgun (WGS) entry which is preliminary data.</text>
</comment>
<keyword evidence="1" id="KW-0812">Transmembrane</keyword>
<reference evidence="2 3" key="1">
    <citation type="submission" date="2017-11" db="EMBL/GenBank/DDBJ databases">
        <authorList>
            <person name="Founou R.C."/>
            <person name="Founou L."/>
            <person name="Allam M."/>
            <person name="Ismail A."/>
            <person name="Essack S.Y."/>
        </authorList>
    </citation>
    <scope>NUCLEOTIDE SEQUENCE [LARGE SCALE GENOMIC DNA]</scope>
    <source>
        <strain evidence="2 3">G811N2B1</strain>
    </source>
</reference>
<feature type="transmembrane region" description="Helical" evidence="1">
    <location>
        <begin position="16"/>
        <end position="36"/>
    </location>
</feature>
<name>A0A7Z1MYJ8_STAHA</name>
<dbReference type="Proteomes" id="UP000238153">
    <property type="component" value="Unassembled WGS sequence"/>
</dbReference>
<evidence type="ECO:0000313" key="3">
    <source>
        <dbReference type="Proteomes" id="UP000238153"/>
    </source>
</evidence>
<organism evidence="2 3">
    <name type="scientific">Staphylococcus haemolyticus</name>
    <dbReference type="NCBI Taxonomy" id="1283"/>
    <lineage>
        <taxon>Bacteria</taxon>
        <taxon>Bacillati</taxon>
        <taxon>Bacillota</taxon>
        <taxon>Bacilli</taxon>
        <taxon>Bacillales</taxon>
        <taxon>Staphylococcaceae</taxon>
        <taxon>Staphylococcus</taxon>
    </lineage>
</organism>
<accession>A0A7Z1MYJ8</accession>